<organism evidence="1">
    <name type="scientific">mine drainage metagenome</name>
    <dbReference type="NCBI Taxonomy" id="410659"/>
    <lineage>
        <taxon>unclassified sequences</taxon>
        <taxon>metagenomes</taxon>
        <taxon>ecological metagenomes</taxon>
    </lineage>
</organism>
<reference evidence="1" key="1">
    <citation type="submission" date="2016-10" db="EMBL/GenBank/DDBJ databases">
        <title>Sequence of Gallionella enrichment culture.</title>
        <authorList>
            <person name="Poehlein A."/>
            <person name="Muehling M."/>
            <person name="Daniel R."/>
        </authorList>
    </citation>
    <scope>NUCLEOTIDE SEQUENCE</scope>
</reference>
<protein>
    <recommendedName>
        <fullName evidence="2">Sulfatase-modifying factor enzyme domain-containing protein</fullName>
    </recommendedName>
</protein>
<dbReference type="SUPFAM" id="SSF56436">
    <property type="entry name" value="C-type lectin-like"/>
    <property type="match status" value="1"/>
</dbReference>
<comment type="caution">
    <text evidence="1">The sequence shown here is derived from an EMBL/GenBank/DDBJ whole genome shotgun (WGS) entry which is preliminary data.</text>
</comment>
<accession>A0A1J5S3D0</accession>
<evidence type="ECO:0008006" key="2">
    <source>
        <dbReference type="Google" id="ProtNLM"/>
    </source>
</evidence>
<sequence>MNAPERIAAITQDQFVTVPETILPGGLVVPAFQIGKYLTSKGADGRAVITEDGAPWVSISYREARKAAELAGYQLITESQYLAAAYQAAVQGENWTGGNVGRDLLYQGLRKWSVSSAQPATFNPKDPDERRWFALPGGELVFDLAGNAYSWVFDDIQGDSNGLVAKPIASDSPSIVIPYPPVSKGQGWTPKGGTNWSGDALIRGGYWGSGAFAGVFILNLGGPGGRGDGIGFRCTK</sequence>
<name>A0A1J5S3D0_9ZZZZ</name>
<dbReference type="Gene3D" id="3.90.1580.10">
    <property type="entry name" value="paralog of FGE (formylglycine-generating enzyme)"/>
    <property type="match status" value="1"/>
</dbReference>
<dbReference type="InterPro" id="IPR016187">
    <property type="entry name" value="CTDL_fold"/>
</dbReference>
<proteinExistence type="predicted"/>
<dbReference type="InterPro" id="IPR042095">
    <property type="entry name" value="SUMF_sf"/>
</dbReference>
<dbReference type="AlphaFoldDB" id="A0A1J5S3D0"/>
<dbReference type="EMBL" id="MLJW01000073">
    <property type="protein sequence ID" value="OIR02594.1"/>
    <property type="molecule type" value="Genomic_DNA"/>
</dbReference>
<evidence type="ECO:0000313" key="1">
    <source>
        <dbReference type="EMBL" id="OIR02594.1"/>
    </source>
</evidence>
<gene>
    <name evidence="1" type="ORF">GALL_153080</name>
</gene>